<evidence type="ECO:0000313" key="2">
    <source>
        <dbReference type="Proteomes" id="UP000235672"/>
    </source>
</evidence>
<sequence>MPTNNSVKRNLELIEKDTSKVLGLKLGSKDVTPGMYVPKAEAQSPPELYFNVPSPSKTYMLIALDIDAPFPQLSVLGPILHWNQPGLTPTPSASGPSKLESSEPFVANYIGPAPPPLGGPHRYCFFLYEQPEGFEGKKYAPPGGKTTGNFQRMWYDLDAFEKEAGLGAAIAVNYFKSN</sequence>
<dbReference type="Gene3D" id="3.90.280.10">
    <property type="entry name" value="PEBP-like"/>
    <property type="match status" value="1"/>
</dbReference>
<dbReference type="EMBL" id="KZ613516">
    <property type="protein sequence ID" value="PMD15101.1"/>
    <property type="molecule type" value="Genomic_DNA"/>
</dbReference>
<dbReference type="SUPFAM" id="SSF49777">
    <property type="entry name" value="PEBP-like"/>
    <property type="match status" value="1"/>
</dbReference>
<dbReference type="GO" id="GO:0046578">
    <property type="term" value="P:regulation of Ras protein signal transduction"/>
    <property type="evidence" value="ECO:0007669"/>
    <property type="project" value="TreeGrafter"/>
</dbReference>
<dbReference type="AlphaFoldDB" id="A0A2J6PM43"/>
<dbReference type="GO" id="GO:0030162">
    <property type="term" value="P:regulation of proteolysis"/>
    <property type="evidence" value="ECO:0007669"/>
    <property type="project" value="TreeGrafter"/>
</dbReference>
<dbReference type="FunFam" id="3.90.280.10:FF:000013">
    <property type="entry name" value="Protease inhibitor (Tfs1), putative"/>
    <property type="match status" value="1"/>
</dbReference>
<accession>A0A2J6PM43</accession>
<dbReference type="GO" id="GO:0005543">
    <property type="term" value="F:phospholipid binding"/>
    <property type="evidence" value="ECO:0007669"/>
    <property type="project" value="TreeGrafter"/>
</dbReference>
<name>A0A2J6PM43_9HELO</name>
<dbReference type="Pfam" id="PF01161">
    <property type="entry name" value="PBP"/>
    <property type="match status" value="1"/>
</dbReference>
<keyword evidence="2" id="KW-1185">Reference proteome</keyword>
<dbReference type="CDD" id="cd00866">
    <property type="entry name" value="PEBP_euk"/>
    <property type="match status" value="1"/>
</dbReference>
<gene>
    <name evidence="1" type="ORF">NA56DRAFT_609501</name>
</gene>
<organism evidence="1 2">
    <name type="scientific">Hyaloscypha hepaticicola</name>
    <dbReference type="NCBI Taxonomy" id="2082293"/>
    <lineage>
        <taxon>Eukaryota</taxon>
        <taxon>Fungi</taxon>
        <taxon>Dikarya</taxon>
        <taxon>Ascomycota</taxon>
        <taxon>Pezizomycotina</taxon>
        <taxon>Leotiomycetes</taxon>
        <taxon>Helotiales</taxon>
        <taxon>Hyaloscyphaceae</taxon>
        <taxon>Hyaloscypha</taxon>
    </lineage>
</organism>
<evidence type="ECO:0000313" key="1">
    <source>
        <dbReference type="EMBL" id="PMD15101.1"/>
    </source>
</evidence>
<dbReference type="OrthoDB" id="2506647at2759"/>
<dbReference type="STRING" id="1745343.A0A2J6PM43"/>
<dbReference type="PANTHER" id="PTHR11362">
    <property type="entry name" value="PHOSPHATIDYLETHANOLAMINE-BINDING PROTEIN"/>
    <property type="match status" value="1"/>
</dbReference>
<protein>
    <submittedName>
        <fullName evidence="1">Phosphatidylethanolamine-binding protein-like protein</fullName>
    </submittedName>
</protein>
<reference evidence="1 2" key="1">
    <citation type="submission" date="2016-05" db="EMBL/GenBank/DDBJ databases">
        <title>A degradative enzymes factory behind the ericoid mycorrhizal symbiosis.</title>
        <authorList>
            <consortium name="DOE Joint Genome Institute"/>
            <person name="Martino E."/>
            <person name="Morin E."/>
            <person name="Grelet G."/>
            <person name="Kuo A."/>
            <person name="Kohler A."/>
            <person name="Daghino S."/>
            <person name="Barry K."/>
            <person name="Choi C."/>
            <person name="Cichocki N."/>
            <person name="Clum A."/>
            <person name="Copeland A."/>
            <person name="Hainaut M."/>
            <person name="Haridas S."/>
            <person name="Labutti K."/>
            <person name="Lindquist E."/>
            <person name="Lipzen A."/>
            <person name="Khouja H.-R."/>
            <person name="Murat C."/>
            <person name="Ohm R."/>
            <person name="Olson A."/>
            <person name="Spatafora J."/>
            <person name="Veneault-Fourrey C."/>
            <person name="Henrissat B."/>
            <person name="Grigoriev I."/>
            <person name="Martin F."/>
            <person name="Perotto S."/>
        </authorList>
    </citation>
    <scope>NUCLEOTIDE SEQUENCE [LARGE SCALE GENOMIC DNA]</scope>
    <source>
        <strain evidence="1 2">UAMH 7357</strain>
    </source>
</reference>
<dbReference type="InterPro" id="IPR036610">
    <property type="entry name" value="PEBP-like_sf"/>
</dbReference>
<dbReference type="Proteomes" id="UP000235672">
    <property type="component" value="Unassembled WGS sequence"/>
</dbReference>
<dbReference type="GO" id="GO:0030414">
    <property type="term" value="F:peptidase inhibitor activity"/>
    <property type="evidence" value="ECO:0007669"/>
    <property type="project" value="TreeGrafter"/>
</dbReference>
<dbReference type="PANTHER" id="PTHR11362:SF78">
    <property type="entry name" value="PROTEASE INHIBITOR"/>
    <property type="match status" value="1"/>
</dbReference>
<proteinExistence type="predicted"/>
<dbReference type="InterPro" id="IPR008914">
    <property type="entry name" value="PEBP"/>
</dbReference>
<dbReference type="InterPro" id="IPR035810">
    <property type="entry name" value="PEBP_euk"/>
</dbReference>